<keyword evidence="5" id="KW-0449">Lipoprotein</keyword>
<evidence type="ECO:0000256" key="1">
    <source>
        <dbReference type="ARBA" id="ARBA00022475"/>
    </source>
</evidence>
<keyword evidence="4" id="KW-0564">Palmitate</keyword>
<dbReference type="PANTHER" id="PTHR43649">
    <property type="entry name" value="ARABINOSE-BINDING PROTEIN-RELATED"/>
    <property type="match status" value="1"/>
</dbReference>
<gene>
    <name evidence="7" type="ORF">NQZ67_19495</name>
</gene>
<dbReference type="RefSeq" id="WP_257449183.1">
    <property type="nucleotide sequence ID" value="NZ_JANIPJ010000015.1"/>
</dbReference>
<feature type="chain" id="PRO_5040748746" evidence="6">
    <location>
        <begin position="21"/>
        <end position="430"/>
    </location>
</feature>
<sequence>MKVKAKGWFALFTAILLLIAGCDEQNAGVRPTATAGADDEGQPVEEQSLRVLTNRVDLIENGVLAGYAERFSELHPGAVIEFEGLTNYASDIMVRLSTRNLGDVLLLPNNMKNESFPDYFEPLGDELFEGMRFADFKSHQGKRYGIATGISTSGIVYNKEAFRKAGITDVPTTLEQFYEACEKLKRAGIVPVYLNYGAKWPLMSWGEDLVSYMTGDPEYLNRMTETDEPFRADNAWGEAITIVRTLIEKGYVEQGLISNQWETSKQELASGRAGMYLMGNWVINQVVSAGADSDTIGFFPFPYDNSGKRYAPLSPDWFAGISKFSENKELASAWITFFVRESGYVDASGFLPVEEAKESELPQIRQFMSYEPFMVEKSAPSDRLMEIAAAAQIPFWSGDNIQEWIAAPELEDVFGQYNERWREARNISER</sequence>
<dbReference type="InterPro" id="IPR050490">
    <property type="entry name" value="Bact_solute-bd_prot1"/>
</dbReference>
<dbReference type="AlphaFoldDB" id="A0A9X2MTM3"/>
<reference evidence="7" key="1">
    <citation type="submission" date="2022-08" db="EMBL/GenBank/DDBJ databases">
        <title>The genomic sequence of strain Paenibacillus sp. SCIV0701.</title>
        <authorList>
            <person name="Zhao H."/>
        </authorList>
    </citation>
    <scope>NUCLEOTIDE SEQUENCE</scope>
    <source>
        <strain evidence="7">SCIV0701</strain>
    </source>
</reference>
<keyword evidence="1" id="KW-1003">Cell membrane</keyword>
<dbReference type="SUPFAM" id="SSF53850">
    <property type="entry name" value="Periplasmic binding protein-like II"/>
    <property type="match status" value="1"/>
</dbReference>
<proteinExistence type="predicted"/>
<evidence type="ECO:0000256" key="2">
    <source>
        <dbReference type="ARBA" id="ARBA00022729"/>
    </source>
</evidence>
<evidence type="ECO:0000313" key="7">
    <source>
        <dbReference type="EMBL" id="MCR2806072.1"/>
    </source>
</evidence>
<dbReference type="Pfam" id="PF01547">
    <property type="entry name" value="SBP_bac_1"/>
    <property type="match status" value="1"/>
</dbReference>
<dbReference type="PANTHER" id="PTHR43649:SF33">
    <property type="entry name" value="POLYGALACTURONAN_RHAMNOGALACTURONAN-BINDING PROTEIN YTCQ"/>
    <property type="match status" value="1"/>
</dbReference>
<organism evidence="7 8">
    <name type="scientific">Paenibacillus soyae</name>
    <dbReference type="NCBI Taxonomy" id="2969249"/>
    <lineage>
        <taxon>Bacteria</taxon>
        <taxon>Bacillati</taxon>
        <taxon>Bacillota</taxon>
        <taxon>Bacilli</taxon>
        <taxon>Bacillales</taxon>
        <taxon>Paenibacillaceae</taxon>
        <taxon>Paenibacillus</taxon>
    </lineage>
</organism>
<dbReference type="PROSITE" id="PS51257">
    <property type="entry name" value="PROKAR_LIPOPROTEIN"/>
    <property type="match status" value="1"/>
</dbReference>
<feature type="signal peptide" evidence="6">
    <location>
        <begin position="1"/>
        <end position="20"/>
    </location>
</feature>
<dbReference type="InterPro" id="IPR006059">
    <property type="entry name" value="SBP"/>
</dbReference>
<dbReference type="Gene3D" id="3.40.190.10">
    <property type="entry name" value="Periplasmic binding protein-like II"/>
    <property type="match status" value="2"/>
</dbReference>
<keyword evidence="8" id="KW-1185">Reference proteome</keyword>
<evidence type="ECO:0000256" key="5">
    <source>
        <dbReference type="ARBA" id="ARBA00023288"/>
    </source>
</evidence>
<evidence type="ECO:0000313" key="8">
    <source>
        <dbReference type="Proteomes" id="UP001141950"/>
    </source>
</evidence>
<keyword evidence="3" id="KW-0472">Membrane</keyword>
<protein>
    <submittedName>
        <fullName evidence="7">Extracellular solute-binding protein</fullName>
    </submittedName>
</protein>
<dbReference type="EMBL" id="JANIPJ010000015">
    <property type="protein sequence ID" value="MCR2806072.1"/>
    <property type="molecule type" value="Genomic_DNA"/>
</dbReference>
<accession>A0A9X2MTM3</accession>
<keyword evidence="2 6" id="KW-0732">Signal</keyword>
<comment type="caution">
    <text evidence="7">The sequence shown here is derived from an EMBL/GenBank/DDBJ whole genome shotgun (WGS) entry which is preliminary data.</text>
</comment>
<evidence type="ECO:0000256" key="3">
    <source>
        <dbReference type="ARBA" id="ARBA00023136"/>
    </source>
</evidence>
<evidence type="ECO:0000256" key="4">
    <source>
        <dbReference type="ARBA" id="ARBA00023139"/>
    </source>
</evidence>
<name>A0A9X2MTM3_9BACL</name>
<evidence type="ECO:0000256" key="6">
    <source>
        <dbReference type="SAM" id="SignalP"/>
    </source>
</evidence>
<dbReference type="Proteomes" id="UP001141950">
    <property type="component" value="Unassembled WGS sequence"/>
</dbReference>